<proteinExistence type="predicted"/>
<organism evidence="1 2">
    <name type="scientific">Potamilus streckersoni</name>
    <dbReference type="NCBI Taxonomy" id="2493646"/>
    <lineage>
        <taxon>Eukaryota</taxon>
        <taxon>Metazoa</taxon>
        <taxon>Spiralia</taxon>
        <taxon>Lophotrochozoa</taxon>
        <taxon>Mollusca</taxon>
        <taxon>Bivalvia</taxon>
        <taxon>Autobranchia</taxon>
        <taxon>Heteroconchia</taxon>
        <taxon>Palaeoheterodonta</taxon>
        <taxon>Unionida</taxon>
        <taxon>Unionoidea</taxon>
        <taxon>Unionidae</taxon>
        <taxon>Ambleminae</taxon>
        <taxon>Lampsilini</taxon>
        <taxon>Potamilus</taxon>
    </lineage>
</organism>
<evidence type="ECO:0000313" key="2">
    <source>
        <dbReference type="Proteomes" id="UP001195483"/>
    </source>
</evidence>
<dbReference type="AlphaFoldDB" id="A0AAE0RUF0"/>
<dbReference type="Proteomes" id="UP001195483">
    <property type="component" value="Unassembled WGS sequence"/>
</dbReference>
<gene>
    <name evidence="1" type="ORF">CHS0354_022095</name>
</gene>
<reference evidence="1" key="2">
    <citation type="journal article" date="2021" name="Genome Biol. Evol.">
        <title>Developing a high-quality reference genome for a parasitic bivalve with doubly uniparental inheritance (Bivalvia: Unionida).</title>
        <authorList>
            <person name="Smith C.H."/>
        </authorList>
    </citation>
    <scope>NUCLEOTIDE SEQUENCE</scope>
    <source>
        <strain evidence="1">CHS0354</strain>
        <tissue evidence="1">Mantle</tissue>
    </source>
</reference>
<dbReference type="EMBL" id="JAEAOA010001338">
    <property type="protein sequence ID" value="KAK3579786.1"/>
    <property type="molecule type" value="Genomic_DNA"/>
</dbReference>
<accession>A0AAE0RUF0</accession>
<keyword evidence="2" id="KW-1185">Reference proteome</keyword>
<name>A0AAE0RUF0_9BIVA</name>
<comment type="caution">
    <text evidence="1">The sequence shown here is derived from an EMBL/GenBank/DDBJ whole genome shotgun (WGS) entry which is preliminary data.</text>
</comment>
<evidence type="ECO:0000313" key="1">
    <source>
        <dbReference type="EMBL" id="KAK3579786.1"/>
    </source>
</evidence>
<sequence length="62" mass="7461">MADELNRYRHARVGVFPVMHDRRSFPMESSRWSPVMSHYPSQHSTPNLKWEEKSEYSRVVKL</sequence>
<reference evidence="1" key="1">
    <citation type="journal article" date="2021" name="Genome Biol. Evol.">
        <title>A High-Quality Reference Genome for a Parasitic Bivalve with Doubly Uniparental Inheritance (Bivalvia: Unionida).</title>
        <authorList>
            <person name="Smith C.H."/>
        </authorList>
    </citation>
    <scope>NUCLEOTIDE SEQUENCE</scope>
    <source>
        <strain evidence="1">CHS0354</strain>
    </source>
</reference>
<protein>
    <submittedName>
        <fullName evidence="1">Uncharacterized protein</fullName>
    </submittedName>
</protein>
<reference evidence="1" key="3">
    <citation type="submission" date="2023-05" db="EMBL/GenBank/DDBJ databases">
        <authorList>
            <person name="Smith C.H."/>
        </authorList>
    </citation>
    <scope>NUCLEOTIDE SEQUENCE</scope>
    <source>
        <strain evidence="1">CHS0354</strain>
        <tissue evidence="1">Mantle</tissue>
    </source>
</reference>